<evidence type="ECO:0000313" key="6">
    <source>
        <dbReference type="EMBL" id="EAU82398.1"/>
    </source>
</evidence>
<evidence type="ECO:0008006" key="8">
    <source>
        <dbReference type="Google" id="ProtNLM"/>
    </source>
</evidence>
<feature type="transmembrane region" description="Helical" evidence="5">
    <location>
        <begin position="247"/>
        <end position="266"/>
    </location>
</feature>
<sequence length="299" mass="33246">MASEDLGNAYGYAPTKSVAIAFVVLFSISTVGHIVQATARKQWFLFATAIFCGILEVVGWSARLKSHFDPFDLLPYQIQTVATVLGPTPLLAANFVIFGRIIRVLGTDYSRLSPRWYTGIFCTIDVLSLFIQGGGGAVAAINSDTLEGANKGGLIMLGGIILHVVAIVFYALLAVEYYIRFVIERPLNKINLAHKHYTARGRLTKRIELMLVGLTFNTLCLFVRALYRTVELAEGWGGRILRTEIYFNWLDGAMIVLALWTFNIFHPGWLLASNERETGEEDGTRYAMLGLNRSPRNSE</sequence>
<dbReference type="VEuPathDB" id="FungiDB:CC1G_06708"/>
<dbReference type="GeneID" id="6016111"/>
<dbReference type="EMBL" id="AACS02000005">
    <property type="protein sequence ID" value="EAU82398.1"/>
    <property type="molecule type" value="Genomic_DNA"/>
</dbReference>
<evidence type="ECO:0000256" key="5">
    <source>
        <dbReference type="SAM" id="Phobius"/>
    </source>
</evidence>
<organism evidence="6 7">
    <name type="scientific">Coprinopsis cinerea (strain Okayama-7 / 130 / ATCC MYA-4618 / FGSC 9003)</name>
    <name type="common">Inky cap fungus</name>
    <name type="synonym">Hormographiella aspergillata</name>
    <dbReference type="NCBI Taxonomy" id="240176"/>
    <lineage>
        <taxon>Eukaryota</taxon>
        <taxon>Fungi</taxon>
        <taxon>Dikarya</taxon>
        <taxon>Basidiomycota</taxon>
        <taxon>Agaricomycotina</taxon>
        <taxon>Agaricomycetes</taxon>
        <taxon>Agaricomycetidae</taxon>
        <taxon>Agaricales</taxon>
        <taxon>Agaricineae</taxon>
        <taxon>Psathyrellaceae</taxon>
        <taxon>Coprinopsis</taxon>
    </lineage>
</organism>
<dbReference type="AlphaFoldDB" id="A8P838"/>
<dbReference type="GO" id="GO:0005886">
    <property type="term" value="C:plasma membrane"/>
    <property type="evidence" value="ECO:0007669"/>
    <property type="project" value="TreeGrafter"/>
</dbReference>
<feature type="transmembrane region" description="Helical" evidence="5">
    <location>
        <begin position="117"/>
        <end position="141"/>
    </location>
</feature>
<keyword evidence="3 5" id="KW-1133">Transmembrane helix</keyword>
<dbReference type="OrthoDB" id="3358017at2759"/>
<keyword evidence="7" id="KW-1185">Reference proteome</keyword>
<dbReference type="FunCoup" id="A8P838">
    <property type="interactions" value="30"/>
</dbReference>
<dbReference type="STRING" id="240176.A8P838"/>
<dbReference type="Proteomes" id="UP000001861">
    <property type="component" value="Unassembled WGS sequence"/>
</dbReference>
<feature type="transmembrane region" description="Helical" evidence="5">
    <location>
        <begin position="82"/>
        <end position="105"/>
    </location>
</feature>
<reference evidence="6 7" key="1">
    <citation type="journal article" date="2010" name="Proc. Natl. Acad. Sci. U.S.A.">
        <title>Insights into evolution of multicellular fungi from the assembled chromosomes of the mushroom Coprinopsis cinerea (Coprinus cinereus).</title>
        <authorList>
            <person name="Stajich J.E."/>
            <person name="Wilke S.K."/>
            <person name="Ahren D."/>
            <person name="Au C.H."/>
            <person name="Birren B.W."/>
            <person name="Borodovsky M."/>
            <person name="Burns C."/>
            <person name="Canback B."/>
            <person name="Casselton L.A."/>
            <person name="Cheng C.K."/>
            <person name="Deng J."/>
            <person name="Dietrich F.S."/>
            <person name="Fargo D.C."/>
            <person name="Farman M.L."/>
            <person name="Gathman A.C."/>
            <person name="Goldberg J."/>
            <person name="Guigo R."/>
            <person name="Hoegger P.J."/>
            <person name="Hooker J.B."/>
            <person name="Huggins A."/>
            <person name="James T.Y."/>
            <person name="Kamada T."/>
            <person name="Kilaru S."/>
            <person name="Kodira C."/>
            <person name="Kues U."/>
            <person name="Kupfer D."/>
            <person name="Kwan H.S."/>
            <person name="Lomsadze A."/>
            <person name="Li W."/>
            <person name="Lilly W.W."/>
            <person name="Ma L.J."/>
            <person name="Mackey A.J."/>
            <person name="Manning G."/>
            <person name="Martin F."/>
            <person name="Muraguchi H."/>
            <person name="Natvig D.O."/>
            <person name="Palmerini H."/>
            <person name="Ramesh M.A."/>
            <person name="Rehmeyer C.J."/>
            <person name="Roe B.A."/>
            <person name="Shenoy N."/>
            <person name="Stanke M."/>
            <person name="Ter-Hovhannisyan V."/>
            <person name="Tunlid A."/>
            <person name="Velagapudi R."/>
            <person name="Vision T.J."/>
            <person name="Zeng Q."/>
            <person name="Zolan M.E."/>
            <person name="Pukkila P.J."/>
        </authorList>
    </citation>
    <scope>NUCLEOTIDE SEQUENCE [LARGE SCALE GENOMIC DNA]</scope>
    <source>
        <strain evidence="7">Okayama-7 / 130 / ATCC MYA-4618 / FGSC 9003</strain>
    </source>
</reference>
<dbReference type="PANTHER" id="PTHR31465:SF9">
    <property type="entry name" value="SPHINGOID LONG-CHAIN BASE TRANSPORTER RSB1"/>
    <property type="match status" value="1"/>
</dbReference>
<dbReference type="KEGG" id="cci:CC1G_06708"/>
<name>A8P838_COPC7</name>
<keyword evidence="2 5" id="KW-0812">Transmembrane</keyword>
<evidence type="ECO:0000256" key="4">
    <source>
        <dbReference type="ARBA" id="ARBA00023136"/>
    </source>
</evidence>
<comment type="caution">
    <text evidence="6">The sequence shown here is derived from an EMBL/GenBank/DDBJ whole genome shotgun (WGS) entry which is preliminary data.</text>
</comment>
<evidence type="ECO:0000256" key="3">
    <source>
        <dbReference type="ARBA" id="ARBA00022989"/>
    </source>
</evidence>
<evidence type="ECO:0000256" key="2">
    <source>
        <dbReference type="ARBA" id="ARBA00022692"/>
    </source>
</evidence>
<dbReference type="Pfam" id="PF04479">
    <property type="entry name" value="RTA1"/>
    <property type="match status" value="1"/>
</dbReference>
<dbReference type="eggNOG" id="ENOG502QU4U">
    <property type="taxonomic scope" value="Eukaryota"/>
</dbReference>
<dbReference type="OMA" id="NIFDGAM"/>
<dbReference type="PANTHER" id="PTHR31465">
    <property type="entry name" value="PROTEIN RTA1-RELATED"/>
    <property type="match status" value="1"/>
</dbReference>
<evidence type="ECO:0000256" key="1">
    <source>
        <dbReference type="ARBA" id="ARBA00004141"/>
    </source>
</evidence>
<dbReference type="RefSeq" id="XP_001839495.1">
    <property type="nucleotide sequence ID" value="XM_001839443.1"/>
</dbReference>
<feature type="transmembrane region" description="Helical" evidence="5">
    <location>
        <begin position="153"/>
        <end position="179"/>
    </location>
</feature>
<accession>A8P838</accession>
<comment type="subcellular location">
    <subcellularLocation>
        <location evidence="1">Membrane</location>
        <topology evidence="1">Multi-pass membrane protein</topology>
    </subcellularLocation>
</comment>
<dbReference type="InterPro" id="IPR007568">
    <property type="entry name" value="RTA1"/>
</dbReference>
<protein>
    <recommendedName>
        <fullName evidence="8">RTA1-domain-containing protein</fullName>
    </recommendedName>
</protein>
<gene>
    <name evidence="6" type="ORF">CC1G_06708</name>
</gene>
<feature type="transmembrane region" description="Helical" evidence="5">
    <location>
        <begin position="12"/>
        <end position="31"/>
    </location>
</feature>
<dbReference type="GO" id="GO:0000324">
    <property type="term" value="C:fungal-type vacuole"/>
    <property type="evidence" value="ECO:0007669"/>
    <property type="project" value="TreeGrafter"/>
</dbReference>
<keyword evidence="4 5" id="KW-0472">Membrane</keyword>
<proteinExistence type="predicted"/>
<feature type="transmembrane region" description="Helical" evidence="5">
    <location>
        <begin position="43"/>
        <end position="62"/>
    </location>
</feature>
<dbReference type="InParanoid" id="A8P838"/>
<evidence type="ECO:0000313" key="7">
    <source>
        <dbReference type="Proteomes" id="UP000001861"/>
    </source>
</evidence>